<gene>
    <name evidence="1" type="ORF">EKH83_18000</name>
</gene>
<proteinExistence type="predicted"/>
<evidence type="ECO:0000313" key="2">
    <source>
        <dbReference type="Proteomes" id="UP000290848"/>
    </source>
</evidence>
<name>A0A4V1KHM6_9SPHI</name>
<dbReference type="EMBL" id="RXOC01000015">
    <property type="protein sequence ID" value="RXF67722.1"/>
    <property type="molecule type" value="Genomic_DNA"/>
</dbReference>
<reference evidence="1 2" key="1">
    <citation type="submission" date="2018-12" db="EMBL/GenBank/DDBJ databases">
        <title>The Draft Genome Sequence of the Soil Bacterium Pedobacter tournemirensis R1.</title>
        <authorList>
            <person name="He J."/>
        </authorList>
    </citation>
    <scope>NUCLEOTIDE SEQUENCE [LARGE SCALE GENOMIC DNA]</scope>
    <source>
        <strain evidence="1 2">R1</strain>
    </source>
</reference>
<accession>A0A4V1KHM6</accession>
<comment type="caution">
    <text evidence="1">The sequence shown here is derived from an EMBL/GenBank/DDBJ whole genome shotgun (WGS) entry which is preliminary data.</text>
</comment>
<protein>
    <submittedName>
        <fullName evidence="1">Uncharacterized protein</fullName>
    </submittedName>
</protein>
<dbReference type="RefSeq" id="WP_128770855.1">
    <property type="nucleotide sequence ID" value="NZ_RXOC01000015.1"/>
</dbReference>
<evidence type="ECO:0000313" key="1">
    <source>
        <dbReference type="EMBL" id="RXF67722.1"/>
    </source>
</evidence>
<dbReference type="AlphaFoldDB" id="A0A4V1KHM6"/>
<dbReference type="Proteomes" id="UP000290848">
    <property type="component" value="Unassembled WGS sequence"/>
</dbReference>
<organism evidence="1 2">
    <name type="scientific">Arcticibacter tournemirensis</name>
    <dbReference type="NCBI Taxonomy" id="699437"/>
    <lineage>
        <taxon>Bacteria</taxon>
        <taxon>Pseudomonadati</taxon>
        <taxon>Bacteroidota</taxon>
        <taxon>Sphingobacteriia</taxon>
        <taxon>Sphingobacteriales</taxon>
        <taxon>Sphingobacteriaceae</taxon>
        <taxon>Arcticibacter</taxon>
    </lineage>
</organism>
<sequence length="74" mass="8721">MEKSKEHILQFIDSYSPEESKMLLWALLKCAVAGNIAEMLPIERQNLLSFYEMLAEMIDGVYDEYSLMQKQMKR</sequence>